<feature type="region of interest" description="Disordered" evidence="13">
    <location>
        <begin position="553"/>
        <end position="575"/>
    </location>
</feature>
<dbReference type="InterPro" id="IPR037068">
    <property type="entry name" value="DNA_primase_core_N_sf"/>
</dbReference>
<dbReference type="InterPro" id="IPR002694">
    <property type="entry name" value="Znf_CHC2"/>
</dbReference>
<dbReference type="GO" id="GO:0003677">
    <property type="term" value="F:DNA binding"/>
    <property type="evidence" value="ECO:0007669"/>
    <property type="project" value="UniProtKB-KW"/>
</dbReference>
<feature type="domain" description="Toprim" evidence="14">
    <location>
        <begin position="245"/>
        <end position="327"/>
    </location>
</feature>
<evidence type="ECO:0000256" key="2">
    <source>
        <dbReference type="ARBA" id="ARBA00022478"/>
    </source>
</evidence>
<dbReference type="InterPro" id="IPR013173">
    <property type="entry name" value="DNA_primase_DnaG_DnaB-bd_dom"/>
</dbReference>
<evidence type="ECO:0000256" key="13">
    <source>
        <dbReference type="SAM" id="MobiDB-lite"/>
    </source>
</evidence>
<dbReference type="FunFam" id="3.90.580.10:FF:000001">
    <property type="entry name" value="DNA primase"/>
    <property type="match status" value="1"/>
</dbReference>
<dbReference type="PIRSF" id="PIRSF002811">
    <property type="entry name" value="DnaG"/>
    <property type="match status" value="1"/>
</dbReference>
<keyword evidence="2" id="KW-0240">DNA-directed RNA polymerase</keyword>
<gene>
    <name evidence="15" type="ORF">MNBD_GAMMA16-2160</name>
</gene>
<dbReference type="Pfam" id="PF13155">
    <property type="entry name" value="Toprim_2"/>
    <property type="match status" value="1"/>
</dbReference>
<evidence type="ECO:0000256" key="3">
    <source>
        <dbReference type="ARBA" id="ARBA00022515"/>
    </source>
</evidence>
<name>A0A3B0Z022_9ZZZZ</name>
<dbReference type="EC" id="2.7.7.-" evidence="15"/>
<dbReference type="InterPro" id="IPR013264">
    <property type="entry name" value="DNAG_N"/>
</dbReference>
<dbReference type="SMART" id="SM00766">
    <property type="entry name" value="DnaG_DnaB_bind"/>
    <property type="match status" value="1"/>
</dbReference>
<dbReference type="NCBIfam" id="TIGR01391">
    <property type="entry name" value="dnaG"/>
    <property type="match status" value="1"/>
</dbReference>
<evidence type="ECO:0000256" key="7">
    <source>
        <dbReference type="ARBA" id="ARBA00022723"/>
    </source>
</evidence>
<dbReference type="EMBL" id="UOFO01000097">
    <property type="protein sequence ID" value="VAW86645.1"/>
    <property type="molecule type" value="Genomic_DNA"/>
</dbReference>
<dbReference type="GO" id="GO:0006269">
    <property type="term" value="P:DNA replication, synthesis of primer"/>
    <property type="evidence" value="ECO:0007669"/>
    <property type="project" value="UniProtKB-KW"/>
</dbReference>
<dbReference type="GO" id="GO:1990077">
    <property type="term" value="C:primosome complex"/>
    <property type="evidence" value="ECO:0007669"/>
    <property type="project" value="UniProtKB-KW"/>
</dbReference>
<evidence type="ECO:0000313" key="15">
    <source>
        <dbReference type="EMBL" id="VAW86645.1"/>
    </source>
</evidence>
<dbReference type="Gene3D" id="3.90.980.10">
    <property type="entry name" value="DNA primase, catalytic core, N-terminal domain"/>
    <property type="match status" value="1"/>
</dbReference>
<organism evidence="15">
    <name type="scientific">hydrothermal vent metagenome</name>
    <dbReference type="NCBI Taxonomy" id="652676"/>
    <lineage>
        <taxon>unclassified sequences</taxon>
        <taxon>metagenomes</taxon>
        <taxon>ecological metagenomes</taxon>
    </lineage>
</organism>
<accession>A0A3B0Z022</accession>
<dbReference type="Gene3D" id="1.20.50.20">
    <property type="entry name" value="DnaG, RNA polymerase domain, helical bundle"/>
    <property type="match status" value="1"/>
</dbReference>
<dbReference type="InterPro" id="IPR050219">
    <property type="entry name" value="DnaG_primase"/>
</dbReference>
<dbReference type="GO" id="GO:0000428">
    <property type="term" value="C:DNA-directed RNA polymerase complex"/>
    <property type="evidence" value="ECO:0007669"/>
    <property type="project" value="UniProtKB-KW"/>
</dbReference>
<keyword evidence="9" id="KW-0862">Zinc</keyword>
<proteinExistence type="inferred from homology"/>
<dbReference type="InterPro" id="IPR019475">
    <property type="entry name" value="DNA_primase_DnaB-bd"/>
</dbReference>
<keyword evidence="10" id="KW-0460">Magnesium</keyword>
<dbReference type="InterPro" id="IPR016136">
    <property type="entry name" value="DNA_helicase_N/primase_C"/>
</dbReference>
<dbReference type="GO" id="GO:0003899">
    <property type="term" value="F:DNA-directed RNA polymerase activity"/>
    <property type="evidence" value="ECO:0007669"/>
    <property type="project" value="InterPro"/>
</dbReference>
<reference evidence="15" key="1">
    <citation type="submission" date="2018-06" db="EMBL/GenBank/DDBJ databases">
        <authorList>
            <person name="Zhirakovskaya E."/>
        </authorList>
    </citation>
    <scope>NUCLEOTIDE SEQUENCE</scope>
</reference>
<dbReference type="InterPro" id="IPR034151">
    <property type="entry name" value="TOPRIM_DnaG_bac"/>
</dbReference>
<comment type="cofactor">
    <cofactor evidence="1">
        <name>Zn(2+)</name>
        <dbReference type="ChEBI" id="CHEBI:29105"/>
    </cofactor>
</comment>
<dbReference type="InterPro" id="IPR030846">
    <property type="entry name" value="DnaG_bac"/>
</dbReference>
<keyword evidence="11" id="KW-0238">DNA-binding</keyword>
<protein>
    <submittedName>
        <fullName evidence="15">DNA primase</fullName>
        <ecNumber evidence="15">2.7.7.-</ecNumber>
    </submittedName>
</protein>
<keyword evidence="4 15" id="KW-0808">Transferase</keyword>
<dbReference type="InterPro" id="IPR036977">
    <property type="entry name" value="DNA_primase_Znf_CHC2"/>
</dbReference>
<dbReference type="CDD" id="cd03364">
    <property type="entry name" value="TOPRIM_DnaG_primases"/>
    <property type="match status" value="1"/>
</dbReference>
<dbReference type="Gene3D" id="3.90.580.10">
    <property type="entry name" value="Zinc finger, CHC2-type domain"/>
    <property type="match status" value="1"/>
</dbReference>
<dbReference type="SMART" id="SM00400">
    <property type="entry name" value="ZnF_CHCC"/>
    <property type="match status" value="1"/>
</dbReference>
<dbReference type="FunFam" id="3.40.1360.10:FF:000002">
    <property type="entry name" value="DNA primase"/>
    <property type="match status" value="1"/>
</dbReference>
<evidence type="ECO:0000256" key="11">
    <source>
        <dbReference type="ARBA" id="ARBA00023125"/>
    </source>
</evidence>
<keyword evidence="8" id="KW-0863">Zinc-finger</keyword>
<dbReference type="SMART" id="SM00493">
    <property type="entry name" value="TOPRIM"/>
    <property type="match status" value="1"/>
</dbReference>
<dbReference type="GO" id="GO:0005737">
    <property type="term" value="C:cytoplasm"/>
    <property type="evidence" value="ECO:0007669"/>
    <property type="project" value="TreeGrafter"/>
</dbReference>
<evidence type="ECO:0000256" key="4">
    <source>
        <dbReference type="ARBA" id="ARBA00022679"/>
    </source>
</evidence>
<dbReference type="PANTHER" id="PTHR30313">
    <property type="entry name" value="DNA PRIMASE"/>
    <property type="match status" value="1"/>
</dbReference>
<keyword evidence="3" id="KW-0639">Primosome</keyword>
<dbReference type="SUPFAM" id="SSF57783">
    <property type="entry name" value="Zinc beta-ribbon"/>
    <property type="match status" value="1"/>
</dbReference>
<evidence type="ECO:0000256" key="6">
    <source>
        <dbReference type="ARBA" id="ARBA00022705"/>
    </source>
</evidence>
<dbReference type="InterPro" id="IPR006295">
    <property type="entry name" value="DNA_primase_DnaG"/>
</dbReference>
<keyword evidence="7" id="KW-0479">Metal-binding</keyword>
<dbReference type="Pfam" id="PF10410">
    <property type="entry name" value="DnaB_bind"/>
    <property type="match status" value="1"/>
</dbReference>
<dbReference type="HAMAP" id="MF_00974">
    <property type="entry name" value="DNA_primase_DnaG"/>
    <property type="match status" value="1"/>
</dbReference>
<dbReference type="InterPro" id="IPR006171">
    <property type="entry name" value="TOPRIM_dom"/>
</dbReference>
<evidence type="ECO:0000256" key="9">
    <source>
        <dbReference type="ARBA" id="ARBA00022833"/>
    </source>
</evidence>
<evidence type="ECO:0000256" key="5">
    <source>
        <dbReference type="ARBA" id="ARBA00022695"/>
    </source>
</evidence>
<dbReference type="SUPFAM" id="SSF117023">
    <property type="entry name" value="DNA primase DnaG, C-terminal domain"/>
    <property type="match status" value="1"/>
</dbReference>
<evidence type="ECO:0000256" key="10">
    <source>
        <dbReference type="ARBA" id="ARBA00022842"/>
    </source>
</evidence>
<sequence>MLRTNIVDLIDDFVPLRRNGSNHSACCPFHDEKTPSFTVSDSKQFYHCFGCGAHGTAVGFLMEYERMSFPEAIHELASRANLTVPSEASTENNPKSINLTPLYDLLEQTNEFYQQQLRNHQKADAAINYLKDRGVSGSIAKKFNIGYAPEGWNNLIQHAGNNNANLLIDAGLSIKKDENNHCYDRFRNRIMFPIRDARGRVIGFGGRVLGDDKPKYLNSPETSVFHKGKELYGLFEARKANNQPDKLLVVEGYMDVVALAQYEIQYAVATLGTSATPQHMELLYRHTPEVVFCFDGDKAGIAAAWRALRQTLPTMKSGRQARFLFLPDGEDPDTLIRKEGKTAFEQRISTADSLSTYLFTHLSQDIDLSTLDGRARLAEFAQPLIKEIPKGYFKDLLIQELTARTQVDSNTLNRNTHNEEHTTHHYENPYPVQKTHQIQLTPMRKAIMLLIQNPQLAQHSLDNAWLSELDNTGAKILLKLFETLHTRPHLHTGAILELWPNDKERQHLSQLACKNILTPEAGLKEEFLGLLKLLQTKQQQEKNQALFHNLTPESGAKLSEMNDEERKDFMKTLAN</sequence>
<dbReference type="Pfam" id="PF01807">
    <property type="entry name" value="Zn_ribbon_DnaG"/>
    <property type="match status" value="1"/>
</dbReference>
<evidence type="ECO:0000256" key="1">
    <source>
        <dbReference type="ARBA" id="ARBA00001947"/>
    </source>
</evidence>
<dbReference type="Gene3D" id="3.40.1360.10">
    <property type="match status" value="1"/>
</dbReference>
<dbReference type="Pfam" id="PF08278">
    <property type="entry name" value="DnaG_DnaB_bind"/>
    <property type="match status" value="1"/>
</dbReference>
<keyword evidence="5 15" id="KW-0548">Nucleotidyltransferase</keyword>
<evidence type="ECO:0000256" key="8">
    <source>
        <dbReference type="ARBA" id="ARBA00022771"/>
    </source>
</evidence>
<dbReference type="PANTHER" id="PTHR30313:SF2">
    <property type="entry name" value="DNA PRIMASE"/>
    <property type="match status" value="1"/>
</dbReference>
<dbReference type="Pfam" id="PF08275">
    <property type="entry name" value="DNAG_N"/>
    <property type="match status" value="1"/>
</dbReference>
<dbReference type="AlphaFoldDB" id="A0A3B0Z022"/>
<keyword evidence="6" id="KW-0235">DNA replication</keyword>
<dbReference type="FunFam" id="3.90.980.10:FF:000001">
    <property type="entry name" value="DNA primase"/>
    <property type="match status" value="1"/>
</dbReference>
<dbReference type="PROSITE" id="PS50880">
    <property type="entry name" value="TOPRIM"/>
    <property type="match status" value="1"/>
</dbReference>
<keyword evidence="12" id="KW-0804">Transcription</keyword>
<dbReference type="SUPFAM" id="SSF56731">
    <property type="entry name" value="DNA primase core"/>
    <property type="match status" value="1"/>
</dbReference>
<dbReference type="Gene3D" id="1.10.860.10">
    <property type="entry name" value="DNAb Helicase, Chain A"/>
    <property type="match status" value="1"/>
</dbReference>
<dbReference type="GO" id="GO:0008270">
    <property type="term" value="F:zinc ion binding"/>
    <property type="evidence" value="ECO:0007669"/>
    <property type="project" value="UniProtKB-KW"/>
</dbReference>
<evidence type="ECO:0000256" key="12">
    <source>
        <dbReference type="ARBA" id="ARBA00023163"/>
    </source>
</evidence>
<evidence type="ECO:0000259" key="14">
    <source>
        <dbReference type="PROSITE" id="PS50880"/>
    </source>
</evidence>
<feature type="compositionally biased region" description="Basic and acidic residues" evidence="13">
    <location>
        <begin position="564"/>
        <end position="575"/>
    </location>
</feature>